<dbReference type="Pfam" id="PF11138">
    <property type="entry name" value="DUF2911"/>
    <property type="match status" value="1"/>
</dbReference>
<evidence type="ECO:0000313" key="2">
    <source>
        <dbReference type="EMBL" id="MDN5213528.1"/>
    </source>
</evidence>
<dbReference type="InterPro" id="IPR011990">
    <property type="entry name" value="TPR-like_helical_dom_sf"/>
</dbReference>
<dbReference type="InterPro" id="IPR021314">
    <property type="entry name" value="DUF2911"/>
</dbReference>
<keyword evidence="1" id="KW-0802">TPR repeat</keyword>
<dbReference type="Gene3D" id="1.25.40.10">
    <property type="entry name" value="Tetratricopeptide repeat domain"/>
    <property type="match status" value="1"/>
</dbReference>
<keyword evidence="3" id="KW-1185">Reference proteome</keyword>
<feature type="repeat" description="TPR" evidence="1">
    <location>
        <begin position="318"/>
        <end position="351"/>
    </location>
</feature>
<dbReference type="RefSeq" id="WP_346758866.1">
    <property type="nucleotide sequence ID" value="NZ_JAUJEB010000003.1"/>
</dbReference>
<dbReference type="SUPFAM" id="SSF81901">
    <property type="entry name" value="HCP-like"/>
    <property type="match status" value="1"/>
</dbReference>
<dbReference type="PROSITE" id="PS50005">
    <property type="entry name" value="TPR"/>
    <property type="match status" value="1"/>
</dbReference>
<evidence type="ECO:0000313" key="3">
    <source>
        <dbReference type="Proteomes" id="UP001172083"/>
    </source>
</evidence>
<protein>
    <submittedName>
        <fullName evidence="2">DUF2911 domain-containing protein</fullName>
    </submittedName>
</protein>
<gene>
    <name evidence="2" type="ORF">QQ020_15765</name>
</gene>
<name>A0ABT8LB58_9BACT</name>
<organism evidence="2 3">
    <name type="scientific">Agaribacillus aureus</name>
    <dbReference type="NCBI Taxonomy" id="3051825"/>
    <lineage>
        <taxon>Bacteria</taxon>
        <taxon>Pseudomonadati</taxon>
        <taxon>Bacteroidota</taxon>
        <taxon>Cytophagia</taxon>
        <taxon>Cytophagales</taxon>
        <taxon>Splendidivirgaceae</taxon>
        <taxon>Agaribacillus</taxon>
    </lineage>
</organism>
<evidence type="ECO:0000256" key="1">
    <source>
        <dbReference type="PROSITE-ProRule" id="PRU00339"/>
    </source>
</evidence>
<proteinExistence type="predicted"/>
<dbReference type="InterPro" id="IPR019734">
    <property type="entry name" value="TPR_rpt"/>
</dbReference>
<comment type="caution">
    <text evidence="2">The sequence shown here is derived from an EMBL/GenBank/DDBJ whole genome shotgun (WGS) entry which is preliminary data.</text>
</comment>
<dbReference type="Proteomes" id="UP001172083">
    <property type="component" value="Unassembled WGS sequence"/>
</dbReference>
<dbReference type="EMBL" id="JAUJEB010000003">
    <property type="protein sequence ID" value="MDN5213528.1"/>
    <property type="molecule type" value="Genomic_DNA"/>
</dbReference>
<sequence>MKTLQMRLAGMAVILLLLSPYSSAQSHLTLPFDGGNQKSQVTQWIGLVEVTITYFSPDITSPQGENRQGKIWGQLVPYNGGDPYPWRAGANRNTTISFSHDVTIEGAPLAAGIYGLHMIPSADEWTIIFSNNATSWGSFTYNQAEDALRVAVRPEKGSYHEWLSYDFIVRRPDQAVAALKWENLQVPFKIEADVKNIYLNNIRNELRDEAGFSWQAWNEAAKFCLENEINYEEALKWVNRSISGDYFSLETSANLQTKAGLLEKMGRHEEAEKVLKKALDLGTPDELYQFARGLMREEKYEEALSVFKLSYKQHQDAWPVHLGLGRGYEGVGDRKNALKHFKLALKDAPNARQKISIGKMIEKLENRK</sequence>
<reference evidence="2" key="1">
    <citation type="submission" date="2023-06" db="EMBL/GenBank/DDBJ databases">
        <title>Genomic of Agaribacillus aureum.</title>
        <authorList>
            <person name="Wang G."/>
        </authorList>
    </citation>
    <scope>NUCLEOTIDE SEQUENCE</scope>
    <source>
        <strain evidence="2">BMA12</strain>
    </source>
</reference>
<accession>A0ABT8LB58</accession>